<sequence>MTWSFRLSLLFLSHVILVNLISCESTKFPPLTQRDCRAEPLRLRIFYGLESLTCLQLEDVSLRTPIWTCPTELLSPHMQYSCVPGCSAGPWSNKRAVAIHRSSCATYHGYYAGKRKHDGDAGNASDPSPPTRDRDIADIKALERKRKKARLQLEARPVTASGNPVLLTTFQDNRFPEAGPSHSTHDDSDKPQATSSTVSTSSLDDTQFPEAGPSRTPHKESDDFTSHSPGPLDVNMGPIDAFVNISSIAPIVTSGDSRNPFNEESTSNTTASQRPKRTRRLPARYKDFLPEGITAIVNPTPITAVTNSTPSTPEPEHDPELPIVRRVTLRLREQLKTSLNSFGLWREYPHHPSHDPDGEVRIEDLSNLPGQKDVEDDDSQSEPDIDSPLNPTQTLLTGWQNNGNPTKSNGEMNSLAHIIQRPDFNIAELRGYSAQAANAKVTKADEDWDYNKLKDSFQEASVDIEVPSGDKNIPSKTFSIPGLLYRTPLSVIRAAFTSPLAKQFHYTPFRLFHKIPSSDSPQDGSQDDSQDGSQDGSQDDSQDNSQDEKGQRVYTDLYNSDAFLREHALVQRAPTDDPGCKCEKVVAALMCWSDATLLANFGTAKLWPVYMLFGNLSKYVRALPNSGAVNHLAYIPVIPDSIKHDIETFYTKRKADIITHCNRELYHAVWRHLLDDDFVHAYRYGVVIECSDGVQRRIYPRFFTYSADYPEKVLLATIRDLGNCPCPRCLCPKDSLDQMGTRQDLAFRTRNLRKFLIDKVRAARDFIYRKGFGIRSARVEALLKATSSVPTMNAFIERLGVDFDVSRMLAPDFMHEFELGVWKVIFTHLIRVLYARDPRLVGLLDHRFRQVPTFGFDTIRLFSNNASEMKRLAARDFEDLLQCSIPVFEGLIDDASHNKRLMKLLYRAAEWHALAKLRMHTEQTLDYMEMRTREFGKIMRDFGAFCEKEYNTFETNRERDARTRRASGKATKPDAPTSSTATGSRRKKLLNLFTYKWHGMMDYVWFIRWMGPTDSYSTQLGELAHRVVKKLYSLGNKKKDPLQIGRRLRRVEWGKRVFDRRGIHTQRRRTQAAMNQGDSISSRFHVGKTNKTKKDVRTYTSSGDPAAKDFWPKLQDHLLGRLMEREFDGDTHETFTNDDRKHIRIKDQKLVELQTLRVNYTTYDVRRDQDTISPRNHPDAMVLSPETEPGAHPYWYARILRIFRVQVISTHPNASTSHSGPREMIVTWVRWLGIEPQARSGYQFARLPKVGFVEESDPFAFGFLDPAHIIRGCHLIPAFSYDQTNGLLQTTQPTIARKAGRTNDWQYFYVGIFVDRDMFMRYFPGGGVGHLGNREFFKSSDETELTGSETEDEEDETGDEEDELGLDDQPNERLPTNSMFSGDSDSEEGSSENEDSSQESDEEKEEEEDEDEEGLEGVDERDWQWDDGYGSA</sequence>
<feature type="region of interest" description="Disordered" evidence="1">
    <location>
        <begin position="115"/>
        <end position="136"/>
    </location>
</feature>
<evidence type="ECO:0000256" key="2">
    <source>
        <dbReference type="SAM" id="SignalP"/>
    </source>
</evidence>
<dbReference type="Proteomes" id="UP001163846">
    <property type="component" value="Unassembled WGS sequence"/>
</dbReference>
<feature type="compositionally biased region" description="Polar residues" evidence="1">
    <location>
        <begin position="254"/>
        <end position="273"/>
    </location>
</feature>
<dbReference type="Pfam" id="PF18759">
    <property type="entry name" value="Plavaka"/>
    <property type="match status" value="1"/>
</dbReference>
<feature type="region of interest" description="Disordered" evidence="1">
    <location>
        <begin position="956"/>
        <end position="983"/>
    </location>
</feature>
<feature type="compositionally biased region" description="Acidic residues" evidence="1">
    <location>
        <begin position="374"/>
        <end position="385"/>
    </location>
</feature>
<gene>
    <name evidence="3" type="ORF">F5878DRAFT_342834</name>
</gene>
<feature type="region of interest" description="Disordered" evidence="1">
    <location>
        <begin position="369"/>
        <end position="408"/>
    </location>
</feature>
<feature type="compositionally biased region" description="Acidic residues" evidence="1">
    <location>
        <begin position="1349"/>
        <end position="1366"/>
    </location>
</feature>
<feature type="compositionally biased region" description="Polar residues" evidence="1">
    <location>
        <begin position="389"/>
        <end position="408"/>
    </location>
</feature>
<keyword evidence="4" id="KW-1185">Reference proteome</keyword>
<evidence type="ECO:0000256" key="1">
    <source>
        <dbReference type="SAM" id="MobiDB-lite"/>
    </source>
</evidence>
<comment type="caution">
    <text evidence="3">The sequence shown here is derived from an EMBL/GenBank/DDBJ whole genome shotgun (WGS) entry which is preliminary data.</text>
</comment>
<accession>A0AA38U9L9</accession>
<evidence type="ECO:0000313" key="3">
    <source>
        <dbReference type="EMBL" id="KAJ3834766.1"/>
    </source>
</evidence>
<organism evidence="3 4">
    <name type="scientific">Lentinula raphanica</name>
    <dbReference type="NCBI Taxonomy" id="153919"/>
    <lineage>
        <taxon>Eukaryota</taxon>
        <taxon>Fungi</taxon>
        <taxon>Dikarya</taxon>
        <taxon>Basidiomycota</taxon>
        <taxon>Agaricomycotina</taxon>
        <taxon>Agaricomycetes</taxon>
        <taxon>Agaricomycetidae</taxon>
        <taxon>Agaricales</taxon>
        <taxon>Marasmiineae</taxon>
        <taxon>Omphalotaceae</taxon>
        <taxon>Lentinula</taxon>
    </lineage>
</organism>
<feature type="region of interest" description="Disordered" evidence="1">
    <location>
        <begin position="173"/>
        <end position="235"/>
    </location>
</feature>
<feature type="region of interest" description="Disordered" evidence="1">
    <location>
        <begin position="515"/>
        <end position="551"/>
    </location>
</feature>
<dbReference type="InterPro" id="IPR041078">
    <property type="entry name" value="Plavaka"/>
</dbReference>
<name>A0AA38U9L9_9AGAR</name>
<feature type="region of interest" description="Disordered" evidence="1">
    <location>
        <begin position="1339"/>
        <end position="1432"/>
    </location>
</feature>
<reference evidence="3" key="1">
    <citation type="submission" date="2022-08" db="EMBL/GenBank/DDBJ databases">
        <authorList>
            <consortium name="DOE Joint Genome Institute"/>
            <person name="Min B."/>
            <person name="Riley R."/>
            <person name="Sierra-Patev S."/>
            <person name="Naranjo-Ortiz M."/>
            <person name="Looney B."/>
            <person name="Konkel Z."/>
            <person name="Slot J.C."/>
            <person name="Sakamoto Y."/>
            <person name="Steenwyk J.L."/>
            <person name="Rokas A."/>
            <person name="Carro J."/>
            <person name="Camarero S."/>
            <person name="Ferreira P."/>
            <person name="Molpeceres G."/>
            <person name="Ruiz-Duenas F.J."/>
            <person name="Serrano A."/>
            <person name="Henrissat B."/>
            <person name="Drula E."/>
            <person name="Hughes K.W."/>
            <person name="Mata J.L."/>
            <person name="Ishikawa N.K."/>
            <person name="Vargas-Isla R."/>
            <person name="Ushijima S."/>
            <person name="Smith C.A."/>
            <person name="Ahrendt S."/>
            <person name="Andreopoulos W."/>
            <person name="He G."/>
            <person name="Labutti K."/>
            <person name="Lipzen A."/>
            <person name="Ng V."/>
            <person name="Sandor L."/>
            <person name="Barry K."/>
            <person name="Martinez A.T."/>
            <person name="Xiao Y."/>
            <person name="Gibbons J.G."/>
            <person name="Terashima K."/>
            <person name="Hibbett D.S."/>
            <person name="Grigoriev I.V."/>
        </authorList>
    </citation>
    <scope>NUCLEOTIDE SEQUENCE</scope>
    <source>
        <strain evidence="3">TFB9207</strain>
    </source>
</reference>
<dbReference type="EMBL" id="MU806487">
    <property type="protein sequence ID" value="KAJ3834766.1"/>
    <property type="molecule type" value="Genomic_DNA"/>
</dbReference>
<keyword evidence="2" id="KW-0732">Signal</keyword>
<feature type="signal peptide" evidence="2">
    <location>
        <begin position="1"/>
        <end position="25"/>
    </location>
</feature>
<proteinExistence type="predicted"/>
<feature type="compositionally biased region" description="Acidic residues" evidence="1">
    <location>
        <begin position="1384"/>
        <end position="1417"/>
    </location>
</feature>
<evidence type="ECO:0000313" key="4">
    <source>
        <dbReference type="Proteomes" id="UP001163846"/>
    </source>
</evidence>
<protein>
    <submittedName>
        <fullName evidence="3">Uncharacterized protein</fullName>
    </submittedName>
</protein>
<feature type="chain" id="PRO_5041240586" evidence="2">
    <location>
        <begin position="26"/>
        <end position="1432"/>
    </location>
</feature>
<feature type="region of interest" description="Disordered" evidence="1">
    <location>
        <begin position="253"/>
        <end position="279"/>
    </location>
</feature>